<evidence type="ECO:0000313" key="13">
    <source>
        <dbReference type="EMBL" id="AMC93422.1"/>
    </source>
</evidence>
<dbReference type="EC" id="2.7.7.7" evidence="2"/>
<dbReference type="RefSeq" id="WP_067632195.1">
    <property type="nucleotide sequence ID" value="NZ_CP013213.1"/>
</dbReference>
<dbReference type="GO" id="GO:0006302">
    <property type="term" value="P:double-strand break repair"/>
    <property type="evidence" value="ECO:0007669"/>
    <property type="project" value="TreeGrafter"/>
</dbReference>
<dbReference type="InterPro" id="IPR001098">
    <property type="entry name" value="DNA-dir_DNA_pol_A_palm_dom"/>
</dbReference>
<evidence type="ECO:0000256" key="6">
    <source>
        <dbReference type="ARBA" id="ARBA00022763"/>
    </source>
</evidence>
<dbReference type="Proteomes" id="UP000063781">
    <property type="component" value="Chromosome"/>
</dbReference>
<dbReference type="SUPFAM" id="SSF56672">
    <property type="entry name" value="DNA/RNA polymerases"/>
    <property type="match status" value="1"/>
</dbReference>
<dbReference type="SMART" id="SM00279">
    <property type="entry name" value="HhH2"/>
    <property type="match status" value="1"/>
</dbReference>
<protein>
    <recommendedName>
        <fullName evidence="2">DNA-directed DNA polymerase</fullName>
        <ecNumber evidence="2">2.7.7.7</ecNumber>
    </recommendedName>
</protein>
<gene>
    <name evidence="13" type="ORF">AOC36_05340</name>
</gene>
<keyword evidence="3" id="KW-0808">Transferase</keyword>
<dbReference type="SUPFAM" id="SSF88723">
    <property type="entry name" value="PIN domain-like"/>
    <property type="match status" value="1"/>
</dbReference>
<accession>A0A120JTN1</accession>
<dbReference type="EMBL" id="CP013213">
    <property type="protein sequence ID" value="AMC93422.1"/>
    <property type="molecule type" value="Genomic_DNA"/>
</dbReference>
<dbReference type="PROSITE" id="PS00447">
    <property type="entry name" value="DNA_POLYMERASE_A"/>
    <property type="match status" value="1"/>
</dbReference>
<dbReference type="InterPro" id="IPR029060">
    <property type="entry name" value="PIN-like_dom_sf"/>
</dbReference>
<dbReference type="FunFam" id="1.10.150.20:FF:000002">
    <property type="entry name" value="DNA polymerase I"/>
    <property type="match status" value="1"/>
</dbReference>
<keyword evidence="5" id="KW-0235">DNA replication</keyword>
<evidence type="ECO:0000256" key="5">
    <source>
        <dbReference type="ARBA" id="ARBA00022705"/>
    </source>
</evidence>
<dbReference type="Gene3D" id="1.20.1060.10">
    <property type="entry name" value="Taq DNA Polymerase, Chain T, domain 4"/>
    <property type="match status" value="1"/>
</dbReference>
<sequence>MREILLIDGNSMLFRAYYGTLNRGKMASSSGVVTNAVYGFSVMLNRAIDLLKPTHVLVAFDTGQKTFRHKRFDMYKGTRKEVDEDLVSQFALVREFLDALPILRYEMDGYEADDIIGTLAKRYTEDHVTILTSDKDLLQIVDNHVDVLLMKKGLTELEKMTPETLHETMGLRPSQIIDLKAMMGDASDNIPGIPSVGEKTALKLLKEYDTLDGVYQNQDLLRGKLGEKVREYKEQAYLSYDLATIYCEVPVEIEEHDFVFETDSLSTNSFYRKYDMNSLVKETVVVDQQQLNFDHVDIQSILQNKRVSVVVDTDDNDTVIGASLSDGVGAVYVNQDNLQPLLEALVSNQRQFIFVNAKAMYRYMLEQKLPIHQSMFDDVLLLAFIVDGSITTFDKLKDSYNMWNENLDSQSQKLNDANKIHEVYDNLYRRADVMNVYSVYETIEKPLISVLAKCEFNGFTVDQRILDTIATQTEVILNDLSEKIFAHAHKEFNINSPKQLATVLFDDLGLKSGKKRSTAVDVLEKLASEHEIVQLILVYRKYQKLYSTYAVGLVKHIRDDQKIHTTLNQHLTQTGRLSSSNPNLQNISVRDEEGKMIRGAFVASKDCTLLKIDYSQIELRVLAFLANETKMIEVFKQGRDIHEETAREIFNVDTPTSLQRREAKSVNFGIVYGMSEYGLSQQLDISFEDARDYLAKHQQIYPRIHEYMAETIQYCEEHGFVETFFKRRRYISEIKDKNYASREFGKRAAMNAPVQGTAADIIKMAMIKVDTLLDSYKSRLILQVHDELIFDVENDELDALMPQLIEIMETIVSWPVALKVSASTGKTWKE</sequence>
<dbReference type="PRINTS" id="PR00868">
    <property type="entry name" value="DNAPOLI"/>
</dbReference>
<name>A0A120JTN1_9FIRM</name>
<keyword evidence="6" id="KW-0227">DNA damage</keyword>
<dbReference type="SMART" id="SM00475">
    <property type="entry name" value="53EXOc"/>
    <property type="match status" value="1"/>
</dbReference>
<organism evidence="13 14">
    <name type="scientific">Erysipelothrix larvae</name>
    <dbReference type="NCBI Taxonomy" id="1514105"/>
    <lineage>
        <taxon>Bacteria</taxon>
        <taxon>Bacillati</taxon>
        <taxon>Bacillota</taxon>
        <taxon>Erysipelotrichia</taxon>
        <taxon>Erysipelotrichales</taxon>
        <taxon>Erysipelotrichaceae</taxon>
        <taxon>Erysipelothrix</taxon>
    </lineage>
</organism>
<dbReference type="Gene3D" id="3.40.50.1010">
    <property type="entry name" value="5'-nuclease"/>
    <property type="match status" value="1"/>
</dbReference>
<dbReference type="InterPro" id="IPR036397">
    <property type="entry name" value="RNaseH_sf"/>
</dbReference>
<dbReference type="SMART" id="SM00482">
    <property type="entry name" value="POLAc"/>
    <property type="match status" value="1"/>
</dbReference>
<dbReference type="KEGG" id="erl:AOC36_05340"/>
<dbReference type="CDD" id="cd09859">
    <property type="entry name" value="PIN_53EXO"/>
    <property type="match status" value="1"/>
</dbReference>
<evidence type="ECO:0000259" key="12">
    <source>
        <dbReference type="SMART" id="SM00482"/>
    </source>
</evidence>
<keyword evidence="7" id="KW-0239">DNA-directed DNA polymerase</keyword>
<dbReference type="Pfam" id="PF02739">
    <property type="entry name" value="5_3_exonuc_N"/>
    <property type="match status" value="1"/>
</dbReference>
<dbReference type="InterPro" id="IPR002421">
    <property type="entry name" value="5-3_exonuclease"/>
</dbReference>
<evidence type="ECO:0000256" key="4">
    <source>
        <dbReference type="ARBA" id="ARBA00022695"/>
    </source>
</evidence>
<reference evidence="13 14" key="1">
    <citation type="submission" date="2015-10" db="EMBL/GenBank/DDBJ databases">
        <title>Erysipelothrix larvae sp. LV19 isolated from the larval gut of the rhinoceros beetle, Trypoxylus dichotomus.</title>
        <authorList>
            <person name="Lim S."/>
            <person name="Kim B.-C."/>
        </authorList>
    </citation>
    <scope>NUCLEOTIDE SEQUENCE [LARGE SCALE GENOMIC DNA]</scope>
    <source>
        <strain evidence="13 14">LV19</strain>
    </source>
</reference>
<dbReference type="InterPro" id="IPR019760">
    <property type="entry name" value="DNA-dir_DNA_pol_A_CS"/>
</dbReference>
<dbReference type="InterPro" id="IPR020045">
    <property type="entry name" value="DNA_polI_H3TH"/>
</dbReference>
<evidence type="ECO:0000256" key="2">
    <source>
        <dbReference type="ARBA" id="ARBA00012417"/>
    </source>
</evidence>
<comment type="similarity">
    <text evidence="1">Belongs to the DNA polymerase type-A family.</text>
</comment>
<dbReference type="NCBIfam" id="NF004397">
    <property type="entry name" value="PRK05755.1"/>
    <property type="match status" value="1"/>
</dbReference>
<evidence type="ECO:0000313" key="14">
    <source>
        <dbReference type="Proteomes" id="UP000063781"/>
    </source>
</evidence>
<proteinExistence type="inferred from homology"/>
<feature type="domain" description="DNA-directed DNA polymerase family A palm" evidence="12">
    <location>
        <begin position="594"/>
        <end position="796"/>
    </location>
</feature>
<evidence type="ECO:0000256" key="8">
    <source>
        <dbReference type="ARBA" id="ARBA00023125"/>
    </source>
</evidence>
<dbReference type="GO" id="GO:0008409">
    <property type="term" value="F:5'-3' exonuclease activity"/>
    <property type="evidence" value="ECO:0007669"/>
    <property type="project" value="InterPro"/>
</dbReference>
<dbReference type="SUPFAM" id="SSF47807">
    <property type="entry name" value="5' to 3' exonuclease, C-terminal subdomain"/>
    <property type="match status" value="1"/>
</dbReference>
<dbReference type="Pfam" id="PF01367">
    <property type="entry name" value="5_3_exonuc"/>
    <property type="match status" value="1"/>
</dbReference>
<dbReference type="Gene3D" id="1.10.150.20">
    <property type="entry name" value="5' to 3' exonuclease, C-terminal subdomain"/>
    <property type="match status" value="2"/>
</dbReference>
<keyword evidence="14" id="KW-1185">Reference proteome</keyword>
<dbReference type="STRING" id="1514105.AOC36_05340"/>
<dbReference type="Gene3D" id="3.30.420.10">
    <property type="entry name" value="Ribonuclease H-like superfamily/Ribonuclease H"/>
    <property type="match status" value="1"/>
</dbReference>
<dbReference type="CDD" id="cd08637">
    <property type="entry name" value="DNA_pol_A_pol_I_C"/>
    <property type="match status" value="1"/>
</dbReference>
<keyword evidence="8" id="KW-0238">DNA-binding</keyword>
<dbReference type="OrthoDB" id="9806424at2"/>
<dbReference type="GO" id="GO:0003887">
    <property type="term" value="F:DNA-directed DNA polymerase activity"/>
    <property type="evidence" value="ECO:0007669"/>
    <property type="project" value="UniProtKB-KW"/>
</dbReference>
<evidence type="ECO:0000256" key="10">
    <source>
        <dbReference type="ARBA" id="ARBA00049244"/>
    </source>
</evidence>
<evidence type="ECO:0000256" key="9">
    <source>
        <dbReference type="ARBA" id="ARBA00023204"/>
    </source>
</evidence>
<evidence type="ECO:0000256" key="7">
    <source>
        <dbReference type="ARBA" id="ARBA00022932"/>
    </source>
</evidence>
<dbReference type="PANTHER" id="PTHR10133:SF27">
    <property type="entry name" value="DNA POLYMERASE NU"/>
    <property type="match status" value="1"/>
</dbReference>
<dbReference type="InterPro" id="IPR002298">
    <property type="entry name" value="DNA_polymerase_A"/>
</dbReference>
<feature type="domain" description="5'-3' exonuclease" evidence="11">
    <location>
        <begin position="1"/>
        <end position="261"/>
    </location>
</feature>
<comment type="catalytic activity">
    <reaction evidence="10">
        <text>DNA(n) + a 2'-deoxyribonucleoside 5'-triphosphate = DNA(n+1) + diphosphate</text>
        <dbReference type="Rhea" id="RHEA:22508"/>
        <dbReference type="Rhea" id="RHEA-COMP:17339"/>
        <dbReference type="Rhea" id="RHEA-COMP:17340"/>
        <dbReference type="ChEBI" id="CHEBI:33019"/>
        <dbReference type="ChEBI" id="CHEBI:61560"/>
        <dbReference type="ChEBI" id="CHEBI:173112"/>
        <dbReference type="EC" id="2.7.7.7"/>
    </reaction>
</comment>
<dbReference type="AlphaFoldDB" id="A0A120JTN1"/>
<dbReference type="InterPro" id="IPR043502">
    <property type="entry name" value="DNA/RNA_pol_sf"/>
</dbReference>
<keyword evidence="9" id="KW-0234">DNA repair</keyword>
<dbReference type="GO" id="GO:0006261">
    <property type="term" value="P:DNA-templated DNA replication"/>
    <property type="evidence" value="ECO:0007669"/>
    <property type="project" value="InterPro"/>
</dbReference>
<evidence type="ECO:0000259" key="11">
    <source>
        <dbReference type="SMART" id="SM00475"/>
    </source>
</evidence>
<dbReference type="FunFam" id="1.10.150.20:FF:000003">
    <property type="entry name" value="DNA polymerase I"/>
    <property type="match status" value="1"/>
</dbReference>
<dbReference type="CDD" id="cd09898">
    <property type="entry name" value="H3TH_53EXO"/>
    <property type="match status" value="1"/>
</dbReference>
<dbReference type="InterPro" id="IPR008918">
    <property type="entry name" value="HhH2"/>
</dbReference>
<dbReference type="GO" id="GO:0003677">
    <property type="term" value="F:DNA binding"/>
    <property type="evidence" value="ECO:0007669"/>
    <property type="project" value="UniProtKB-KW"/>
</dbReference>
<evidence type="ECO:0000256" key="3">
    <source>
        <dbReference type="ARBA" id="ARBA00022679"/>
    </source>
</evidence>
<dbReference type="InterPro" id="IPR036279">
    <property type="entry name" value="5-3_exonuclease_C_sf"/>
</dbReference>
<dbReference type="InterPro" id="IPR020046">
    <property type="entry name" value="5-3_exonucl_a-hlix_arch_N"/>
</dbReference>
<keyword evidence="4" id="KW-0548">Nucleotidyltransferase</keyword>
<dbReference type="Gene3D" id="3.30.70.370">
    <property type="match status" value="1"/>
</dbReference>
<dbReference type="Pfam" id="PF00476">
    <property type="entry name" value="DNA_pol_A"/>
    <property type="match status" value="1"/>
</dbReference>
<evidence type="ECO:0000256" key="1">
    <source>
        <dbReference type="ARBA" id="ARBA00007705"/>
    </source>
</evidence>
<dbReference type="PANTHER" id="PTHR10133">
    <property type="entry name" value="DNA POLYMERASE I"/>
    <property type="match status" value="1"/>
</dbReference>